<protein>
    <submittedName>
        <fullName evidence="2">Uncharacterized protein</fullName>
    </submittedName>
</protein>
<reference evidence="2" key="1">
    <citation type="submission" date="2018-02" db="EMBL/GenBank/DDBJ databases">
        <title>Rhizophora mucronata_Transcriptome.</title>
        <authorList>
            <person name="Meera S.P."/>
            <person name="Sreeshan A."/>
            <person name="Augustine A."/>
        </authorList>
    </citation>
    <scope>NUCLEOTIDE SEQUENCE</scope>
    <source>
        <tissue evidence="2">Leaf</tissue>
    </source>
</reference>
<evidence type="ECO:0000313" key="2">
    <source>
        <dbReference type="EMBL" id="MBW93299.1"/>
    </source>
</evidence>
<proteinExistence type="predicted"/>
<name>A0A2P2JIJ0_RHIMU</name>
<dbReference type="EMBL" id="GGEC01012816">
    <property type="protein sequence ID" value="MBW93299.1"/>
    <property type="molecule type" value="Transcribed_RNA"/>
</dbReference>
<organism evidence="2">
    <name type="scientific">Rhizophora mucronata</name>
    <name type="common">Asiatic mangrove</name>
    <dbReference type="NCBI Taxonomy" id="61149"/>
    <lineage>
        <taxon>Eukaryota</taxon>
        <taxon>Viridiplantae</taxon>
        <taxon>Streptophyta</taxon>
        <taxon>Embryophyta</taxon>
        <taxon>Tracheophyta</taxon>
        <taxon>Spermatophyta</taxon>
        <taxon>Magnoliopsida</taxon>
        <taxon>eudicotyledons</taxon>
        <taxon>Gunneridae</taxon>
        <taxon>Pentapetalae</taxon>
        <taxon>rosids</taxon>
        <taxon>fabids</taxon>
        <taxon>Malpighiales</taxon>
        <taxon>Rhizophoraceae</taxon>
        <taxon>Rhizophora</taxon>
    </lineage>
</organism>
<evidence type="ECO:0000256" key="1">
    <source>
        <dbReference type="SAM" id="MobiDB-lite"/>
    </source>
</evidence>
<feature type="region of interest" description="Disordered" evidence="1">
    <location>
        <begin position="1"/>
        <end position="22"/>
    </location>
</feature>
<accession>A0A2P2JIJ0</accession>
<dbReference type="AlphaFoldDB" id="A0A2P2JIJ0"/>
<sequence>MHSNQLQFGYEEALQRKQKQRQ</sequence>